<feature type="transmembrane region" description="Helical" evidence="6">
    <location>
        <begin position="109"/>
        <end position="136"/>
    </location>
</feature>
<dbReference type="GO" id="GO:0005886">
    <property type="term" value="C:plasma membrane"/>
    <property type="evidence" value="ECO:0007669"/>
    <property type="project" value="UniProtKB-SubCell"/>
</dbReference>
<keyword evidence="5 6" id="KW-0472">Membrane</keyword>
<dbReference type="STRING" id="1230456.C468_16852"/>
<accession>M0NKM4</accession>
<feature type="transmembrane region" description="Helical" evidence="6">
    <location>
        <begin position="7"/>
        <end position="28"/>
    </location>
</feature>
<dbReference type="Proteomes" id="UP000011546">
    <property type="component" value="Unassembled WGS sequence"/>
</dbReference>
<comment type="subcellular location">
    <subcellularLocation>
        <location evidence="1">Cell membrane</location>
        <topology evidence="1">Multi-pass membrane protein</topology>
    </subcellularLocation>
</comment>
<dbReference type="EMBL" id="AOJH01000102">
    <property type="protein sequence ID" value="EMA57679.1"/>
    <property type="molecule type" value="Genomic_DNA"/>
</dbReference>
<feature type="transmembrane region" description="Helical" evidence="6">
    <location>
        <begin position="220"/>
        <end position="240"/>
    </location>
</feature>
<evidence type="ECO:0000256" key="2">
    <source>
        <dbReference type="ARBA" id="ARBA00022475"/>
    </source>
</evidence>
<gene>
    <name evidence="7" type="ORF">C468_16852</name>
</gene>
<feature type="transmembrane region" description="Helical" evidence="6">
    <location>
        <begin position="410"/>
        <end position="430"/>
    </location>
</feature>
<organism evidence="7 8">
    <name type="scientific">Halorubrum kocurii JCM 14978</name>
    <dbReference type="NCBI Taxonomy" id="1230456"/>
    <lineage>
        <taxon>Archaea</taxon>
        <taxon>Methanobacteriati</taxon>
        <taxon>Methanobacteriota</taxon>
        <taxon>Stenosarchaea group</taxon>
        <taxon>Halobacteria</taxon>
        <taxon>Halobacteriales</taxon>
        <taxon>Haloferacaceae</taxon>
        <taxon>Halorubrum</taxon>
    </lineage>
</organism>
<evidence type="ECO:0000256" key="4">
    <source>
        <dbReference type="ARBA" id="ARBA00022989"/>
    </source>
</evidence>
<dbReference type="PANTHER" id="PTHR30250:SF28">
    <property type="entry name" value="POLYSACCHARIDE BIOSYNTHESIS PROTEIN"/>
    <property type="match status" value="1"/>
</dbReference>
<keyword evidence="2" id="KW-1003">Cell membrane</keyword>
<comment type="caution">
    <text evidence="7">The sequence shown here is derived from an EMBL/GenBank/DDBJ whole genome shotgun (WGS) entry which is preliminary data.</text>
</comment>
<feature type="transmembrane region" description="Helical" evidence="6">
    <location>
        <begin position="157"/>
        <end position="187"/>
    </location>
</feature>
<evidence type="ECO:0000313" key="7">
    <source>
        <dbReference type="EMBL" id="EMA57679.1"/>
    </source>
</evidence>
<dbReference type="InterPro" id="IPR050833">
    <property type="entry name" value="Poly_Biosynth_Transport"/>
</dbReference>
<keyword evidence="4 6" id="KW-1133">Transmembrane helix</keyword>
<dbReference type="Pfam" id="PF13440">
    <property type="entry name" value="Polysacc_synt_3"/>
    <property type="match status" value="1"/>
</dbReference>
<feature type="transmembrane region" description="Helical" evidence="6">
    <location>
        <begin position="40"/>
        <end position="63"/>
    </location>
</feature>
<sequence>MRLGQTSLLYFLSKVSGSLLGALATVYIARILGAEPLGVYHLVIGLVSWFAILGRVGVSKAIAKRVSEGSDEGEYVVAGTAVILLMFIFAAAVIVLFRGQIVDYVGYPATGYVVFILFVVLLNGLVNSLLTGLHLVHISGILSPLRTGGRALAQVSLIIAGVSTASLFIGHLIGYFLVVGIGIYYVIQNVPSFSRPNRSHFEDLFDFAKFSWLGSLQSRMFSYTDIVILGFFVSSGLVGVYAVAWNVAHFFILFSGALSTTLFPEMSSISAQGDSQAVGRIVEQSLSFGGLFLIPGFLGGAILGERVLRIYGPEFPKGATILTLLILANLFMGYQDQLLNTLNAIDRPELAFRVNIIFIAANLSLNAILIYLFGWVGAAVATAVSVAISLFSAYWYVNSIIEFDTPVEEVARQCFAAILMSGVVAGGLWVENSYRILRHNVATVLLLVGIGSVVYFICLFGLSAQFREAVDRNSPVDLPFVPR</sequence>
<name>M0NKM4_9EURY</name>
<feature type="transmembrane region" description="Helical" evidence="6">
    <location>
        <begin position="442"/>
        <end position="464"/>
    </location>
</feature>
<feature type="transmembrane region" description="Helical" evidence="6">
    <location>
        <begin position="75"/>
        <end position="97"/>
    </location>
</feature>
<feature type="transmembrane region" description="Helical" evidence="6">
    <location>
        <begin position="315"/>
        <end position="334"/>
    </location>
</feature>
<keyword evidence="8" id="KW-1185">Reference proteome</keyword>
<keyword evidence="3 6" id="KW-0812">Transmembrane</keyword>
<feature type="transmembrane region" description="Helical" evidence="6">
    <location>
        <begin position="284"/>
        <end position="303"/>
    </location>
</feature>
<reference evidence="7 8" key="1">
    <citation type="journal article" date="2014" name="PLoS Genet.">
        <title>Phylogenetically driven sequencing of extremely halophilic archaea reveals strategies for static and dynamic osmo-response.</title>
        <authorList>
            <person name="Becker E.A."/>
            <person name="Seitzer P.M."/>
            <person name="Tritt A."/>
            <person name="Larsen D."/>
            <person name="Krusor M."/>
            <person name="Yao A.I."/>
            <person name="Wu D."/>
            <person name="Madern D."/>
            <person name="Eisen J.A."/>
            <person name="Darling A.E."/>
            <person name="Facciotti M.T."/>
        </authorList>
    </citation>
    <scope>NUCLEOTIDE SEQUENCE [LARGE SCALE GENOMIC DNA]</scope>
    <source>
        <strain evidence="7 8">JCM 14978</strain>
    </source>
</reference>
<evidence type="ECO:0000256" key="1">
    <source>
        <dbReference type="ARBA" id="ARBA00004651"/>
    </source>
</evidence>
<dbReference type="PANTHER" id="PTHR30250">
    <property type="entry name" value="PST FAMILY PREDICTED COLANIC ACID TRANSPORTER"/>
    <property type="match status" value="1"/>
</dbReference>
<evidence type="ECO:0000313" key="8">
    <source>
        <dbReference type="Proteomes" id="UP000011546"/>
    </source>
</evidence>
<protein>
    <submittedName>
        <fullName evidence="7">Polysaccharide biosynthesis protein</fullName>
    </submittedName>
</protein>
<evidence type="ECO:0000256" key="6">
    <source>
        <dbReference type="SAM" id="Phobius"/>
    </source>
</evidence>
<proteinExistence type="predicted"/>
<dbReference type="RefSeq" id="WP_008850018.1">
    <property type="nucleotide sequence ID" value="NZ_AOJH01000102.1"/>
</dbReference>
<evidence type="ECO:0000256" key="5">
    <source>
        <dbReference type="ARBA" id="ARBA00023136"/>
    </source>
</evidence>
<feature type="transmembrane region" description="Helical" evidence="6">
    <location>
        <begin position="380"/>
        <end position="398"/>
    </location>
</feature>
<evidence type="ECO:0000256" key="3">
    <source>
        <dbReference type="ARBA" id="ARBA00022692"/>
    </source>
</evidence>
<dbReference type="AlphaFoldDB" id="M0NKM4"/>
<dbReference type="OrthoDB" id="112053at2157"/>
<feature type="transmembrane region" description="Helical" evidence="6">
    <location>
        <begin position="354"/>
        <end position="373"/>
    </location>
</feature>
<dbReference type="PATRIC" id="fig|1230456.3.peg.3359"/>